<dbReference type="Proteomes" id="UP000182149">
    <property type="component" value="Unassembled WGS sequence"/>
</dbReference>
<proteinExistence type="predicted"/>
<dbReference type="Proteomes" id="UP000813384">
    <property type="component" value="Unassembled WGS sequence"/>
</dbReference>
<name>A0A1L8QXR0_9ENTE</name>
<dbReference type="AlphaFoldDB" id="A0A1L8QXR0"/>
<reference evidence="1" key="2">
    <citation type="journal article" date="2021" name="PeerJ">
        <title>Extensive microbial diversity within the chicken gut microbiome revealed by metagenomics and culture.</title>
        <authorList>
            <person name="Gilroy R."/>
            <person name="Ravi A."/>
            <person name="Getino M."/>
            <person name="Pursley I."/>
            <person name="Horton D.L."/>
            <person name="Alikhan N.F."/>
            <person name="Baker D."/>
            <person name="Gharbi K."/>
            <person name="Hall N."/>
            <person name="Watson M."/>
            <person name="Adriaenssens E.M."/>
            <person name="Foster-Nyarko E."/>
            <person name="Jarju S."/>
            <person name="Secka A."/>
            <person name="Antonio M."/>
            <person name="Oren A."/>
            <person name="Chaudhuri R.R."/>
            <person name="La Ragione R."/>
            <person name="Hildebrand F."/>
            <person name="Pallen M.J."/>
        </authorList>
    </citation>
    <scope>NUCLEOTIDE SEQUENCE</scope>
    <source>
        <strain evidence="1">150</strain>
    </source>
</reference>
<reference evidence="2 3" key="1">
    <citation type="submission" date="2014-12" db="EMBL/GenBank/DDBJ databases">
        <title>Draft genome sequences of 29 type strains of Enterococci.</title>
        <authorList>
            <person name="Zhong Z."/>
            <person name="Sun Z."/>
            <person name="Liu W."/>
            <person name="Zhang W."/>
            <person name="Zhang H."/>
        </authorList>
    </citation>
    <scope>NUCLEOTIDE SEQUENCE [LARGE SCALE GENOMIC DNA]</scope>
    <source>
        <strain evidence="2 3">DSM 17690</strain>
    </source>
</reference>
<comment type="caution">
    <text evidence="2">The sequence shown here is derived from an EMBL/GenBank/DDBJ whole genome shotgun (WGS) entry which is preliminary data.</text>
</comment>
<dbReference type="RefSeq" id="WP_071873756.1">
    <property type="nucleotide sequence ID" value="NZ_JBHSHF010000002.1"/>
</dbReference>
<keyword evidence="3" id="KW-1185">Reference proteome</keyword>
<reference evidence="1" key="3">
    <citation type="submission" date="2021-11" db="EMBL/GenBank/DDBJ databases">
        <authorList>
            <person name="Gilroy R."/>
        </authorList>
    </citation>
    <scope>NUCLEOTIDE SEQUENCE</scope>
    <source>
        <strain evidence="1">150</strain>
    </source>
</reference>
<protein>
    <submittedName>
        <fullName evidence="2">Uncharacterized protein</fullName>
    </submittedName>
</protein>
<accession>A0A1L8QXR0</accession>
<sequence length="80" mass="9436">MPEYADNFKATGMINALIEQFNQLEKEYPNQQVIILDEHQQRIRDIKKINSDFIQLTLDEAMPTIRFIHANQFNLTVKVT</sequence>
<dbReference type="EMBL" id="JAJJVO010000133">
    <property type="protein sequence ID" value="MCC9274426.1"/>
    <property type="molecule type" value="Genomic_DNA"/>
</dbReference>
<evidence type="ECO:0000313" key="2">
    <source>
        <dbReference type="EMBL" id="OJG12274.1"/>
    </source>
</evidence>
<evidence type="ECO:0000313" key="3">
    <source>
        <dbReference type="Proteomes" id="UP000182149"/>
    </source>
</evidence>
<gene>
    <name evidence="1" type="ORF">K8V42_09075</name>
    <name evidence="2" type="ORF">RU93_GL000204</name>
</gene>
<dbReference type="EMBL" id="JXKD01000001">
    <property type="protein sequence ID" value="OJG12274.1"/>
    <property type="molecule type" value="Genomic_DNA"/>
</dbReference>
<organism evidence="2 3">
    <name type="scientific">Enterococcus aquimarinus</name>
    <dbReference type="NCBI Taxonomy" id="328396"/>
    <lineage>
        <taxon>Bacteria</taxon>
        <taxon>Bacillati</taxon>
        <taxon>Bacillota</taxon>
        <taxon>Bacilli</taxon>
        <taxon>Lactobacillales</taxon>
        <taxon>Enterococcaceae</taxon>
        <taxon>Enterococcus</taxon>
    </lineage>
</organism>
<evidence type="ECO:0000313" key="1">
    <source>
        <dbReference type="EMBL" id="MCC9274426.1"/>
    </source>
</evidence>